<keyword evidence="1" id="KW-0812">Transmembrane</keyword>
<dbReference type="AlphaFoldDB" id="A0AAX3RY00"/>
<reference evidence="2" key="1">
    <citation type="journal article" date="2022" name="Front. Microbiol.">
        <title>Identification of a novel aminoglycoside O-nucleotidyltransferase AadA33 in Providencia vermicola.</title>
        <authorList>
            <person name="Feng C."/>
            <person name="Gao M."/>
            <person name="Jiang W."/>
            <person name="Shi W."/>
            <person name="Li A."/>
            <person name="Liu S."/>
            <person name="Zhang L."/>
            <person name="Zhang X."/>
            <person name="Li Q."/>
            <person name="Lin H."/>
            <person name="Lu J."/>
            <person name="Li K."/>
            <person name="Zhang H."/>
            <person name="Hu Y."/>
            <person name="Bao Q."/>
            <person name="Lin X."/>
        </authorList>
    </citation>
    <scope>NUCLEOTIDE SEQUENCE</scope>
    <source>
        <strain evidence="2">P13</strain>
    </source>
</reference>
<proteinExistence type="predicted"/>
<gene>
    <name evidence="2" type="ORF">M5J11_14595</name>
    <name evidence="3" type="ORF">PG365_10300</name>
</gene>
<accession>A0AAX3RY00</accession>
<dbReference type="EMBL" id="CP097327">
    <property type="protein sequence ID" value="USB36032.1"/>
    <property type="molecule type" value="Genomic_DNA"/>
</dbReference>
<feature type="transmembrane region" description="Helical" evidence="1">
    <location>
        <begin position="20"/>
        <end position="41"/>
    </location>
</feature>
<evidence type="ECO:0000313" key="5">
    <source>
        <dbReference type="Proteomes" id="UP001222403"/>
    </source>
</evidence>
<keyword evidence="1" id="KW-1133">Transmembrane helix</keyword>
<reference evidence="3" key="2">
    <citation type="submission" date="2023-01" db="EMBL/GenBank/DDBJ databases">
        <title>The prevalence of carbapenem-resistant bacteria in aquaculture in China and the genetic diversity of carbapenem-resistant genes.</title>
        <authorList>
            <person name="Wen R."/>
        </authorList>
    </citation>
    <scope>NUCLEOTIDE SEQUENCE</scope>
    <source>
        <strain evidence="3">PVA41-chromosome</strain>
    </source>
</reference>
<evidence type="ECO:0000313" key="3">
    <source>
        <dbReference type="EMBL" id="WFC05136.1"/>
    </source>
</evidence>
<keyword evidence="1" id="KW-0472">Membrane</keyword>
<keyword evidence="4" id="KW-1185">Reference proteome</keyword>
<evidence type="ECO:0000313" key="4">
    <source>
        <dbReference type="Proteomes" id="UP001057142"/>
    </source>
</evidence>
<name>A0AAX3RY00_9GAMM</name>
<evidence type="ECO:0000256" key="1">
    <source>
        <dbReference type="SAM" id="Phobius"/>
    </source>
</evidence>
<organism evidence="3 5">
    <name type="scientific">Providencia vermicola</name>
    <dbReference type="NCBI Taxonomy" id="333965"/>
    <lineage>
        <taxon>Bacteria</taxon>
        <taxon>Pseudomonadati</taxon>
        <taxon>Pseudomonadota</taxon>
        <taxon>Gammaproteobacteria</taxon>
        <taxon>Enterobacterales</taxon>
        <taxon>Morganellaceae</taxon>
        <taxon>Providencia</taxon>
    </lineage>
</organism>
<protein>
    <submittedName>
        <fullName evidence="3">Uncharacterized protein</fullName>
    </submittedName>
</protein>
<evidence type="ECO:0000313" key="2">
    <source>
        <dbReference type="EMBL" id="USB36032.1"/>
    </source>
</evidence>
<sequence length="99" mass="11080">MGVFCVGSSERVRLPLLLRLIYPLLTLSVTLALSKVWAIGLKKAVEHSGTKIGDTVVFWKDSEVRTSKAQVLERKGNMTGYSDLETDKRRGLWIMEVVS</sequence>
<dbReference type="Proteomes" id="UP001057142">
    <property type="component" value="Chromosome"/>
</dbReference>
<dbReference type="RefSeq" id="WP_251464095.1">
    <property type="nucleotide sequence ID" value="NZ_CP097327.1"/>
</dbReference>
<dbReference type="Proteomes" id="UP001222403">
    <property type="component" value="Chromosome"/>
</dbReference>
<dbReference type="EMBL" id="CP116222">
    <property type="protein sequence ID" value="WFC05136.1"/>
    <property type="molecule type" value="Genomic_DNA"/>
</dbReference>